<name>A0ABT7DQQ3_9ACTN</name>
<evidence type="ECO:0000313" key="3">
    <source>
        <dbReference type="Proteomes" id="UP001232750"/>
    </source>
</evidence>
<feature type="non-terminal residue" evidence="2">
    <location>
        <position position="1"/>
    </location>
</feature>
<proteinExistence type="predicted"/>
<comment type="caution">
    <text evidence="2">The sequence shown here is derived from an EMBL/GenBank/DDBJ whole genome shotgun (WGS) entry which is preliminary data.</text>
</comment>
<dbReference type="EMBL" id="JASJEU010000027">
    <property type="protein sequence ID" value="MDJ1651879.1"/>
    <property type="molecule type" value="Genomic_DNA"/>
</dbReference>
<evidence type="ECO:0000313" key="2">
    <source>
        <dbReference type="EMBL" id="MDJ1651879.1"/>
    </source>
</evidence>
<evidence type="ECO:0000256" key="1">
    <source>
        <dbReference type="SAM" id="MobiDB-lite"/>
    </source>
</evidence>
<feature type="region of interest" description="Disordered" evidence="1">
    <location>
        <begin position="1"/>
        <end position="23"/>
    </location>
</feature>
<dbReference type="Proteomes" id="UP001232750">
    <property type="component" value="Unassembled WGS sequence"/>
</dbReference>
<reference evidence="2 3" key="1">
    <citation type="submission" date="2023-05" db="EMBL/GenBank/DDBJ databases">
        <title>Gordonibacter KGMB12511T sp. nov., isolated from faeces of healthy Korean.</title>
        <authorList>
            <person name="Kim H.S."/>
            <person name="Kim J.-S."/>
            <person name="Suh M.K."/>
            <person name="Eom M.K."/>
            <person name="Do H.E."/>
            <person name="Lee J.-S."/>
        </authorList>
    </citation>
    <scope>NUCLEOTIDE SEQUENCE [LARGE SCALE GENOMIC DNA]</scope>
    <source>
        <strain evidence="2 3">KGMB12511</strain>
    </source>
</reference>
<sequence length="138" mass="15581">AGQHPLKDAFGIGCPREEKGGPHMNEGWKRFHGTDEEVMWRIQVLKRTSRLCAAKAKELERMAKADGDMPAMDHASLMDVLKRIDNVMEWRFVNALGEVVLDADILAESIDCETLRSMRQCVVNAIVDIEEAEEGRDE</sequence>
<gene>
    <name evidence="2" type="ORF">QNJ86_13795</name>
</gene>
<protein>
    <submittedName>
        <fullName evidence="2">Uncharacterized protein</fullName>
    </submittedName>
</protein>
<accession>A0ABT7DQQ3</accession>
<dbReference type="RefSeq" id="WP_283833228.1">
    <property type="nucleotide sequence ID" value="NZ_JASJEU010000027.1"/>
</dbReference>
<keyword evidence="3" id="KW-1185">Reference proteome</keyword>
<organism evidence="2 3">
    <name type="scientific">Gordonibacter faecis</name>
    <dbReference type="NCBI Taxonomy" id="3047475"/>
    <lineage>
        <taxon>Bacteria</taxon>
        <taxon>Bacillati</taxon>
        <taxon>Actinomycetota</taxon>
        <taxon>Coriobacteriia</taxon>
        <taxon>Eggerthellales</taxon>
        <taxon>Eggerthellaceae</taxon>
        <taxon>Gordonibacter</taxon>
    </lineage>
</organism>